<gene>
    <name evidence="1 3" type="ORF">BDZ99DRAFT_8236</name>
</gene>
<accession>A0A6A6Z7I8</accession>
<dbReference type="RefSeq" id="XP_033584025.1">
    <property type="nucleotide sequence ID" value="XM_033728931.1"/>
</dbReference>
<evidence type="ECO:0000313" key="3">
    <source>
        <dbReference type="RefSeq" id="XP_033584025.1"/>
    </source>
</evidence>
<dbReference type="Proteomes" id="UP000504636">
    <property type="component" value="Unplaced"/>
</dbReference>
<reference evidence="3" key="3">
    <citation type="submission" date="2025-04" db="UniProtKB">
        <authorList>
            <consortium name="RefSeq"/>
        </authorList>
    </citation>
    <scope>IDENTIFICATION</scope>
    <source>
        <strain evidence="3">CBS 304.34</strain>
    </source>
</reference>
<proteinExistence type="predicted"/>
<name>A0A6A6Z7I8_9PEZI</name>
<reference evidence="1 3" key="1">
    <citation type="journal article" date="2020" name="Stud. Mycol.">
        <title>101 Dothideomycetes genomes: a test case for predicting lifestyles and emergence of pathogens.</title>
        <authorList>
            <person name="Haridas S."/>
            <person name="Albert R."/>
            <person name="Binder M."/>
            <person name="Bloem J."/>
            <person name="Labutti K."/>
            <person name="Salamov A."/>
            <person name="Andreopoulos B."/>
            <person name="Baker S."/>
            <person name="Barry K."/>
            <person name="Bills G."/>
            <person name="Bluhm B."/>
            <person name="Cannon C."/>
            <person name="Castanera R."/>
            <person name="Culley D."/>
            <person name="Daum C."/>
            <person name="Ezra D."/>
            <person name="Gonzalez J."/>
            <person name="Henrissat B."/>
            <person name="Kuo A."/>
            <person name="Liang C."/>
            <person name="Lipzen A."/>
            <person name="Lutzoni F."/>
            <person name="Magnuson J."/>
            <person name="Mondo S."/>
            <person name="Nolan M."/>
            <person name="Ohm R."/>
            <person name="Pangilinan J."/>
            <person name="Park H.-J."/>
            <person name="Ramirez L."/>
            <person name="Alfaro M."/>
            <person name="Sun H."/>
            <person name="Tritt A."/>
            <person name="Yoshinaga Y."/>
            <person name="Zwiers L.-H."/>
            <person name="Turgeon B."/>
            <person name="Goodwin S."/>
            <person name="Spatafora J."/>
            <person name="Crous P."/>
            <person name="Grigoriev I."/>
        </authorList>
    </citation>
    <scope>NUCLEOTIDE SEQUENCE</scope>
    <source>
        <strain evidence="1 3">CBS 304.34</strain>
    </source>
</reference>
<dbReference type="EMBL" id="MU003692">
    <property type="protein sequence ID" value="KAF2817061.1"/>
    <property type="molecule type" value="Genomic_DNA"/>
</dbReference>
<dbReference type="AlphaFoldDB" id="A0A6A6Z7I8"/>
<sequence length="160" mass="17756">MHFVYFRFPNKDPDTSSSTIPYVSISPQAPQKPHLAQIPASPLSLFSHLAPVAAGRHKKRTRIRLRSPNLRGAGGAGESPVRHLRLPSVLPSLARQITITFPCKRPPNRPCFPYPPSRPPDRLRIAHAPCFGAVRTHLPVWNSVRVAGRLAICGRVMGRR</sequence>
<evidence type="ECO:0000313" key="2">
    <source>
        <dbReference type="Proteomes" id="UP000504636"/>
    </source>
</evidence>
<reference evidence="3" key="2">
    <citation type="submission" date="2020-04" db="EMBL/GenBank/DDBJ databases">
        <authorList>
            <consortium name="NCBI Genome Project"/>
        </authorList>
    </citation>
    <scope>NUCLEOTIDE SEQUENCE</scope>
    <source>
        <strain evidence="3">CBS 304.34</strain>
    </source>
</reference>
<organism evidence="1">
    <name type="scientific">Mytilinidion resinicola</name>
    <dbReference type="NCBI Taxonomy" id="574789"/>
    <lineage>
        <taxon>Eukaryota</taxon>
        <taxon>Fungi</taxon>
        <taxon>Dikarya</taxon>
        <taxon>Ascomycota</taxon>
        <taxon>Pezizomycotina</taxon>
        <taxon>Dothideomycetes</taxon>
        <taxon>Pleosporomycetidae</taxon>
        <taxon>Mytilinidiales</taxon>
        <taxon>Mytilinidiaceae</taxon>
        <taxon>Mytilinidion</taxon>
    </lineage>
</organism>
<evidence type="ECO:0000313" key="1">
    <source>
        <dbReference type="EMBL" id="KAF2817061.1"/>
    </source>
</evidence>
<dbReference type="GeneID" id="54469824"/>
<protein>
    <submittedName>
        <fullName evidence="1 3">Uncharacterized protein</fullName>
    </submittedName>
</protein>
<keyword evidence="2" id="KW-1185">Reference proteome</keyword>